<dbReference type="Proteomes" id="UP000255230">
    <property type="component" value="Unassembled WGS sequence"/>
</dbReference>
<gene>
    <name evidence="3" type="primary">yjiA</name>
    <name evidence="3" type="ORF">NCTC10465_00169</name>
</gene>
<feature type="domain" description="CobW/HypB/UreG nucleotide-binding" evidence="2">
    <location>
        <begin position="12"/>
        <end position="188"/>
    </location>
</feature>
<dbReference type="SUPFAM" id="SSF52540">
    <property type="entry name" value="P-loop containing nucleoside triphosphate hydrolases"/>
    <property type="match status" value="1"/>
</dbReference>
<accession>A0A378Q6I7</accession>
<sequence length="360" mass="40925">MIKPLIVNTACHLVMGFLGSGKTSFINACIAHFQHQEKWAILVNEAGQIGIDKKLLTANADHDLAIRQVSGGCICCTSQLPLQIALARLTSEYRPDRLWIEPTGLAHPRELIEQLSAPHWQTALSLKSAISIVNARHWQDARYRDNEGYQAHVRFCDVVVINRFHGLDDTQKTQLTAWVKGLNPKAKLIWQAGQTLSEDNLQQLQQALKQSSQVLAERSHYQQISLTSFAQSHAPSTTQADTTPSPTATNDDLPFRYHDIQNGYQIIGWRVSADWTIDMTVLMEWLLALPNWQRIKSVVHIKHTHDEQWQTMNFTPDSLDLIACEPQTDNRIEVIFLDNTIELDFNRLDTELMMMFGHIS</sequence>
<dbReference type="AlphaFoldDB" id="A0A378Q6I7"/>
<dbReference type="KEGG" id="mos:AXE82_06425"/>
<dbReference type="GO" id="GO:0005737">
    <property type="term" value="C:cytoplasm"/>
    <property type="evidence" value="ECO:0007669"/>
    <property type="project" value="TreeGrafter"/>
</dbReference>
<dbReference type="PANTHER" id="PTHR13748:SF46">
    <property type="entry name" value="ZINC CHAPERONE YEIR"/>
    <property type="match status" value="1"/>
</dbReference>
<evidence type="ECO:0000259" key="2">
    <source>
        <dbReference type="Pfam" id="PF02492"/>
    </source>
</evidence>
<feature type="region of interest" description="Disordered" evidence="1">
    <location>
        <begin position="230"/>
        <end position="252"/>
    </location>
</feature>
<dbReference type="Pfam" id="PF02492">
    <property type="entry name" value="cobW"/>
    <property type="match status" value="1"/>
</dbReference>
<name>A0A378Q6I7_FAUOS</name>
<dbReference type="EMBL" id="UGPY01000001">
    <property type="protein sequence ID" value="STY96420.1"/>
    <property type="molecule type" value="Genomic_DNA"/>
</dbReference>
<dbReference type="CDD" id="cd03112">
    <property type="entry name" value="CobW-like"/>
    <property type="match status" value="1"/>
</dbReference>
<dbReference type="Gene3D" id="3.40.50.300">
    <property type="entry name" value="P-loop containing nucleotide triphosphate hydrolases"/>
    <property type="match status" value="1"/>
</dbReference>
<dbReference type="InterPro" id="IPR027417">
    <property type="entry name" value="P-loop_NTPase"/>
</dbReference>
<evidence type="ECO:0000313" key="3">
    <source>
        <dbReference type="EMBL" id="STY96420.1"/>
    </source>
</evidence>
<proteinExistence type="predicted"/>
<feature type="compositionally biased region" description="Polar residues" evidence="1">
    <location>
        <begin position="230"/>
        <end position="250"/>
    </location>
</feature>
<keyword evidence="4" id="KW-1185">Reference proteome</keyword>
<reference evidence="3 4" key="1">
    <citation type="submission" date="2018-06" db="EMBL/GenBank/DDBJ databases">
        <authorList>
            <consortium name="Pathogen Informatics"/>
            <person name="Doyle S."/>
        </authorList>
    </citation>
    <scope>NUCLEOTIDE SEQUENCE [LARGE SCALE GENOMIC DNA]</scope>
    <source>
        <strain evidence="3 4">NCTC10465</strain>
    </source>
</reference>
<dbReference type="RefSeq" id="WP_062332708.1">
    <property type="nucleotide sequence ID" value="NZ_CBCRZU010000004.1"/>
</dbReference>
<evidence type="ECO:0000256" key="1">
    <source>
        <dbReference type="SAM" id="MobiDB-lite"/>
    </source>
</evidence>
<dbReference type="InterPro" id="IPR003495">
    <property type="entry name" value="CobW/HypB/UreG_nucleotide-bd"/>
</dbReference>
<evidence type="ECO:0000313" key="4">
    <source>
        <dbReference type="Proteomes" id="UP000255230"/>
    </source>
</evidence>
<organism evidence="3 4">
    <name type="scientific">Faucicola osloensis</name>
    <name type="common">Moraxella osloensis</name>
    <dbReference type="NCBI Taxonomy" id="34062"/>
    <lineage>
        <taxon>Bacteria</taxon>
        <taxon>Pseudomonadati</taxon>
        <taxon>Pseudomonadota</taxon>
        <taxon>Gammaproteobacteria</taxon>
        <taxon>Moraxellales</taxon>
        <taxon>Moraxellaceae</taxon>
        <taxon>Faucicola</taxon>
    </lineage>
</organism>
<dbReference type="PANTHER" id="PTHR13748">
    <property type="entry name" value="COBW-RELATED"/>
    <property type="match status" value="1"/>
</dbReference>
<protein>
    <submittedName>
        <fullName evidence="3">Uncharacterized GTP-binding protein YjiA</fullName>
    </submittedName>
</protein>
<dbReference type="GeneID" id="35778669"/>
<dbReference type="InterPro" id="IPR051316">
    <property type="entry name" value="Zinc-reg_GTPase_activator"/>
</dbReference>